<dbReference type="OrthoDB" id="9806565at2"/>
<dbReference type="Gene3D" id="3.50.50.60">
    <property type="entry name" value="FAD/NAD(P)-binding domain"/>
    <property type="match status" value="1"/>
</dbReference>
<dbReference type="Proteomes" id="UP000271624">
    <property type="component" value="Unassembled WGS sequence"/>
</dbReference>
<dbReference type="InterPro" id="IPR050407">
    <property type="entry name" value="Geranylgeranyl_reductase"/>
</dbReference>
<dbReference type="InterPro" id="IPR002938">
    <property type="entry name" value="FAD-bd"/>
</dbReference>
<dbReference type="InterPro" id="IPR054715">
    <property type="entry name" value="GGR_cat"/>
</dbReference>
<dbReference type="RefSeq" id="WP_127087712.1">
    <property type="nucleotide sequence ID" value="NZ_RSCL01000069.1"/>
</dbReference>
<evidence type="ECO:0008006" key="5">
    <source>
        <dbReference type="Google" id="ProtNLM"/>
    </source>
</evidence>
<name>A0A3S1BPH9_9CYAN</name>
<organism evidence="3 4">
    <name type="scientific">Dulcicalothrix desertica PCC 7102</name>
    <dbReference type="NCBI Taxonomy" id="232991"/>
    <lineage>
        <taxon>Bacteria</taxon>
        <taxon>Bacillati</taxon>
        <taxon>Cyanobacteriota</taxon>
        <taxon>Cyanophyceae</taxon>
        <taxon>Nostocales</taxon>
        <taxon>Calotrichaceae</taxon>
        <taxon>Dulcicalothrix</taxon>
    </lineage>
</organism>
<dbReference type="SUPFAM" id="SSF51905">
    <property type="entry name" value="FAD/NAD(P)-binding domain"/>
    <property type="match status" value="1"/>
</dbReference>
<dbReference type="InterPro" id="IPR036188">
    <property type="entry name" value="FAD/NAD-bd_sf"/>
</dbReference>
<dbReference type="Pfam" id="PF22578">
    <property type="entry name" value="GGR_cat"/>
    <property type="match status" value="1"/>
</dbReference>
<dbReference type="PRINTS" id="PR00420">
    <property type="entry name" value="RNGMNOXGNASE"/>
</dbReference>
<accession>A0A3S1BPH9</accession>
<dbReference type="Pfam" id="PF01494">
    <property type="entry name" value="FAD_binding_3"/>
    <property type="match status" value="1"/>
</dbReference>
<evidence type="ECO:0000259" key="1">
    <source>
        <dbReference type="Pfam" id="PF01494"/>
    </source>
</evidence>
<dbReference type="AlphaFoldDB" id="A0A3S1BPH9"/>
<gene>
    <name evidence="3" type="ORF">DSM106972_098210</name>
</gene>
<reference evidence="3" key="1">
    <citation type="submission" date="2018-12" db="EMBL/GenBank/DDBJ databases">
        <authorList>
            <person name="Will S."/>
            <person name="Neumann-Schaal M."/>
            <person name="Henke P."/>
        </authorList>
    </citation>
    <scope>NUCLEOTIDE SEQUENCE</scope>
    <source>
        <strain evidence="3">PCC 7102</strain>
    </source>
</reference>
<dbReference type="PANTHER" id="PTHR42685">
    <property type="entry name" value="GERANYLGERANYL DIPHOSPHATE REDUCTASE"/>
    <property type="match status" value="1"/>
</dbReference>
<protein>
    <recommendedName>
        <fullName evidence="5">Geranylgeranyl reductase</fullName>
    </recommendedName>
</protein>
<dbReference type="EMBL" id="RSCL01000069">
    <property type="protein sequence ID" value="RUS92771.1"/>
    <property type="molecule type" value="Genomic_DNA"/>
</dbReference>
<dbReference type="GO" id="GO:0071949">
    <property type="term" value="F:FAD binding"/>
    <property type="evidence" value="ECO:0007669"/>
    <property type="project" value="InterPro"/>
</dbReference>
<evidence type="ECO:0000259" key="2">
    <source>
        <dbReference type="Pfam" id="PF22578"/>
    </source>
</evidence>
<proteinExistence type="predicted"/>
<feature type="domain" description="FAD-binding" evidence="1">
    <location>
        <begin position="3"/>
        <end position="121"/>
    </location>
</feature>
<dbReference type="PANTHER" id="PTHR42685:SF22">
    <property type="entry name" value="CONDITIONED MEDIUM FACTOR RECEPTOR 1"/>
    <property type="match status" value="1"/>
</dbReference>
<keyword evidence="4" id="KW-1185">Reference proteome</keyword>
<evidence type="ECO:0000313" key="3">
    <source>
        <dbReference type="EMBL" id="RUS92771.1"/>
    </source>
</evidence>
<reference evidence="3" key="2">
    <citation type="journal article" date="2019" name="Genome Biol. Evol.">
        <title>Day and night: Metabolic profiles and evolutionary relationships of six axenic non-marine cyanobacteria.</title>
        <authorList>
            <person name="Will S.E."/>
            <person name="Henke P."/>
            <person name="Boedeker C."/>
            <person name="Huang S."/>
            <person name="Brinkmann H."/>
            <person name="Rohde M."/>
            <person name="Jarek M."/>
            <person name="Friedl T."/>
            <person name="Seufert S."/>
            <person name="Schumacher M."/>
            <person name="Overmann J."/>
            <person name="Neumann-Schaal M."/>
            <person name="Petersen J."/>
        </authorList>
    </citation>
    <scope>NUCLEOTIDE SEQUENCE [LARGE SCALE GENOMIC DNA]</scope>
    <source>
        <strain evidence="3">PCC 7102</strain>
    </source>
</reference>
<feature type="domain" description="Digeranylgeranylglycerophospholipid reductase catalytic" evidence="2">
    <location>
        <begin position="172"/>
        <end position="236"/>
    </location>
</feature>
<comment type="caution">
    <text evidence="3">The sequence shown here is derived from an EMBL/GenBank/DDBJ whole genome shotgun (WGS) entry which is preliminary data.</text>
</comment>
<sequence>MSKIAVVGADPAGCSAGYHLARSGHDVTLLDKKCFPKDKICGDGISIESIQAVSIMGIYPQDIRKLASDYAPIHRFFLGVSNQIYHSETTKLEAYCIPRLVFDQLLYEKAIDAGCNFMTQTINKNNWHHQGLYDAFDTIIDARGVYAGEVNALAIRAYWTLNRQDLSQKELTEAQIHFDRSLGVNGYGWIFPVSTQQDSIKFNVGVGVWLDEYQKINTNIIQLFKQFIQSNEIVRQMQSKVVSQQPPKVFPLATAKKGNKVADGKILRIGDAANLTDPLTGEGIANAVKSGFHVAQAINMGNSPDAAADNWQYLYESHFEADLRAGLGIKAFRKFSFMNYLLIWLMKQNPRVAQQISHAVAGVVPYNEVIASLRY</sequence>
<evidence type="ECO:0000313" key="4">
    <source>
        <dbReference type="Proteomes" id="UP000271624"/>
    </source>
</evidence>